<organism evidence="2">
    <name type="scientific">viral metagenome</name>
    <dbReference type="NCBI Taxonomy" id="1070528"/>
    <lineage>
        <taxon>unclassified sequences</taxon>
        <taxon>metagenomes</taxon>
        <taxon>organismal metagenomes</taxon>
    </lineage>
</organism>
<sequence>MPDKKRPTPKVQQIRRSERKVRRGVHATGMEALQLRQAVQRVGITEAQANEIVRGEYDVVETPLRAGDEEDAWRRSYKFWSNELDTWISRVTAYYDGDVDSITFWVEQPAFSGHDSVIWVSAESPDDKIAQVVVNAGHSVKYADLVLNVSALDVSTISSVIDGTIRMQVKAAGVDVVGALAVTGDAVVDRIATDGAYTDGTHKWQLGEAHTGAEAADSYIDVWIGTDHYRVLAHAD</sequence>
<name>A0A6M3M606_9ZZZZ</name>
<feature type="region of interest" description="Disordered" evidence="1">
    <location>
        <begin position="1"/>
        <end position="22"/>
    </location>
</feature>
<protein>
    <submittedName>
        <fullName evidence="2">Uncharacterized protein</fullName>
    </submittedName>
</protein>
<accession>A0A6M3M606</accession>
<proteinExistence type="predicted"/>
<reference evidence="2" key="1">
    <citation type="submission" date="2020-03" db="EMBL/GenBank/DDBJ databases">
        <title>The deep terrestrial virosphere.</title>
        <authorList>
            <person name="Holmfeldt K."/>
            <person name="Nilsson E."/>
            <person name="Simone D."/>
            <person name="Lopez-Fernandez M."/>
            <person name="Wu X."/>
            <person name="de Brujin I."/>
            <person name="Lundin D."/>
            <person name="Andersson A."/>
            <person name="Bertilsson S."/>
            <person name="Dopson M."/>
        </authorList>
    </citation>
    <scope>NUCLEOTIDE SEQUENCE</scope>
    <source>
        <strain evidence="2">MM171B02402</strain>
    </source>
</reference>
<gene>
    <name evidence="2" type="ORF">MM171B02402_0007</name>
</gene>
<dbReference type="EMBL" id="MT143713">
    <property type="protein sequence ID" value="QJB01550.1"/>
    <property type="molecule type" value="Genomic_DNA"/>
</dbReference>
<evidence type="ECO:0000313" key="2">
    <source>
        <dbReference type="EMBL" id="QJB01550.1"/>
    </source>
</evidence>
<dbReference type="AlphaFoldDB" id="A0A6M3M606"/>
<evidence type="ECO:0000256" key="1">
    <source>
        <dbReference type="SAM" id="MobiDB-lite"/>
    </source>
</evidence>